<evidence type="ECO:0000259" key="1">
    <source>
        <dbReference type="Pfam" id="PF07985"/>
    </source>
</evidence>
<evidence type="ECO:0000313" key="3">
    <source>
        <dbReference type="Proteomes" id="UP000177798"/>
    </source>
</evidence>
<accession>A0A1D9QE14</accession>
<dbReference type="VEuPathDB" id="FungiDB:sscle_10g079660"/>
<dbReference type="AlphaFoldDB" id="A0A1D9QE14"/>
<gene>
    <name evidence="2" type="ORF">sscle_10g079660</name>
</gene>
<name>A0A1D9QE14_SCLS1</name>
<dbReference type="OrthoDB" id="5318346at2759"/>
<dbReference type="Pfam" id="PF07985">
    <property type="entry name" value="SRR1"/>
    <property type="match status" value="1"/>
</dbReference>
<dbReference type="PANTHER" id="PTHR42080:SF1">
    <property type="entry name" value="SRR1-LIKE DOMAIN-CONTAINING PROTEIN"/>
    <property type="match status" value="1"/>
</dbReference>
<evidence type="ECO:0000313" key="2">
    <source>
        <dbReference type="EMBL" id="APA13196.1"/>
    </source>
</evidence>
<feature type="domain" description="SRR1-like" evidence="1">
    <location>
        <begin position="4"/>
        <end position="120"/>
    </location>
</feature>
<dbReference type="Proteomes" id="UP000177798">
    <property type="component" value="Chromosome 10"/>
</dbReference>
<sequence length="220" mass="25708">MLKELLETMRPGKVMPTNVAHFASGSFHLCGNRRRPFEQLAVLMKFMELLEIPPNARKVMQDPEFSPGDARFLAKLGFQTVMDPEGIDAVNEKTFVFQIGGYDFITRRVMDRPWPAVYIKIGHKGHLMENRSKIAQRVRNWHHNKNGPPIANWWDDKKRIVAIRKTYDHKEIPKISSIDDGMERTRVFWRKEVVGGEFQCFVDAGRLVRSLFSQKDFDRY</sequence>
<protein>
    <recommendedName>
        <fullName evidence="1">SRR1-like domain-containing protein</fullName>
    </recommendedName>
</protein>
<organism evidence="2 3">
    <name type="scientific">Sclerotinia sclerotiorum (strain ATCC 18683 / 1980 / Ss-1)</name>
    <name type="common">White mold</name>
    <name type="synonym">Whetzelinia sclerotiorum</name>
    <dbReference type="NCBI Taxonomy" id="665079"/>
    <lineage>
        <taxon>Eukaryota</taxon>
        <taxon>Fungi</taxon>
        <taxon>Dikarya</taxon>
        <taxon>Ascomycota</taxon>
        <taxon>Pezizomycotina</taxon>
        <taxon>Leotiomycetes</taxon>
        <taxon>Helotiales</taxon>
        <taxon>Sclerotiniaceae</taxon>
        <taxon>Sclerotinia</taxon>
    </lineage>
</organism>
<proteinExistence type="predicted"/>
<dbReference type="EMBL" id="CP017823">
    <property type="protein sequence ID" value="APA13196.1"/>
    <property type="molecule type" value="Genomic_DNA"/>
</dbReference>
<dbReference type="PANTHER" id="PTHR42080">
    <property type="entry name" value="SRR1 DOMAIN-CONTAINING PROTEIN"/>
    <property type="match status" value="1"/>
</dbReference>
<dbReference type="InterPro" id="IPR012942">
    <property type="entry name" value="SRR1-like"/>
</dbReference>
<reference evidence="3" key="1">
    <citation type="journal article" date="2017" name="Genome Biol. Evol.">
        <title>The complete genome sequence of the phytopathogenic fungus Sclerotinia sclerotiorum reveals insights into the genome architecture of broad host range pathogens.</title>
        <authorList>
            <person name="Derbyshire M."/>
            <person name="Denton-Giles M."/>
            <person name="Hegedus D."/>
            <person name="Seifbarghy S."/>
            <person name="Rollins J."/>
            <person name="van Kan J."/>
            <person name="Seidl M.F."/>
            <person name="Faino L."/>
            <person name="Mbengue M."/>
            <person name="Navaud O."/>
            <person name="Raffaele S."/>
            <person name="Hammond-Kosack K."/>
            <person name="Heard S."/>
            <person name="Oliver R."/>
        </authorList>
    </citation>
    <scope>NUCLEOTIDE SEQUENCE [LARGE SCALE GENOMIC DNA]</scope>
    <source>
        <strain evidence="3">ATCC 18683 / 1980 / Ss-1</strain>
    </source>
</reference>